<gene>
    <name evidence="8" type="primary">MS4A12</name>
</gene>
<name>A0A096MUP2_PAPAN</name>
<dbReference type="HOGENOM" id="CLU_091032_0_0_1"/>
<feature type="region of interest" description="Disordered" evidence="6">
    <location>
        <begin position="1"/>
        <end position="40"/>
    </location>
</feature>
<dbReference type="STRING" id="9555.ENSPANP00000003558"/>
<evidence type="ECO:0000256" key="7">
    <source>
        <dbReference type="SAM" id="Phobius"/>
    </source>
</evidence>
<reference evidence="8" key="2">
    <citation type="submission" date="2025-08" db="UniProtKB">
        <authorList>
            <consortium name="Ensembl"/>
        </authorList>
    </citation>
    <scope>IDENTIFICATION</scope>
</reference>
<dbReference type="Ensembl" id="ENSPANT00000004869.3">
    <property type="protein sequence ID" value="ENSPANP00000003558.3"/>
    <property type="gene ID" value="ENSPANG00000016979.3"/>
</dbReference>
<feature type="transmembrane region" description="Helical" evidence="7">
    <location>
        <begin position="163"/>
        <end position="182"/>
    </location>
</feature>
<accession>A0A096MUP2</accession>
<dbReference type="PANTHER" id="PTHR23320:SF72">
    <property type="entry name" value="MEMBRANE-SPANNING 4-DOMAINS SUBFAMILY A MEMBER 12"/>
    <property type="match status" value="1"/>
</dbReference>
<reference evidence="8 9" key="1">
    <citation type="submission" date="2012-03" db="EMBL/GenBank/DDBJ databases">
        <title>Whole Genome Assembly of Papio anubis.</title>
        <authorList>
            <person name="Liu Y.L."/>
            <person name="Abraham K.A."/>
            <person name="Akbar H.A."/>
            <person name="Ali S.A."/>
            <person name="Anosike U.A."/>
            <person name="Aqrawi P.A."/>
            <person name="Arias F.A."/>
            <person name="Attaway T.A."/>
            <person name="Awwad R.A."/>
            <person name="Babu C.B."/>
            <person name="Bandaranaike D.B."/>
            <person name="Battles P.B."/>
            <person name="Bell A.B."/>
            <person name="Beltran B.B."/>
            <person name="Berhane-Mersha D.B."/>
            <person name="Bess C.B."/>
            <person name="Bickham C.B."/>
            <person name="Bolden T.B."/>
            <person name="Carter K.C."/>
            <person name="Chau D.C."/>
            <person name="Chavez A.C."/>
            <person name="Clerc-Blankenburg K.C."/>
            <person name="Coyle M.C."/>
            <person name="Dao M.D."/>
            <person name="Davila M.L.D."/>
            <person name="Davy-Carroll L.D."/>
            <person name="Denson S.D."/>
            <person name="Dinh H.D."/>
            <person name="Fernandez S.F."/>
            <person name="Fernando P.F."/>
            <person name="Forbes L.F."/>
            <person name="Francis C.F."/>
            <person name="Francisco L.F."/>
            <person name="Fu Q.F."/>
            <person name="Garcia-Iii R.G."/>
            <person name="Garrett T.G."/>
            <person name="Gross S.G."/>
            <person name="Gubbala S.G."/>
            <person name="Hirani K.H."/>
            <person name="Hogues M.H."/>
            <person name="Hollins B.H."/>
            <person name="Jackson L.J."/>
            <person name="Javaid M.J."/>
            <person name="Jhangiani S.J."/>
            <person name="Johnson A.J."/>
            <person name="Johnson B.J."/>
            <person name="Jones J.J."/>
            <person name="Joshi V.J."/>
            <person name="Kalu J.K."/>
            <person name="Khan N.K."/>
            <person name="Korchina V.K."/>
            <person name="Kovar C.K."/>
            <person name="Lago L.L."/>
            <person name="Lara F.L."/>
            <person name="Le T.-K.L."/>
            <person name="Lee S.L."/>
            <person name="Legall-Iii F.L."/>
            <person name="Lemon S.L."/>
            <person name="Liu J.L."/>
            <person name="Liu Y.-S.L."/>
            <person name="Liyanage D.L."/>
            <person name="Lopez J.L."/>
            <person name="Lorensuhewa L.L."/>
            <person name="Mata R.M."/>
            <person name="Mathew T.M."/>
            <person name="Mercado C.M."/>
            <person name="Mercado I.M."/>
            <person name="Morales K.M."/>
            <person name="Morgan M.M."/>
            <person name="Munidasa M.M."/>
            <person name="Ngo D.N."/>
            <person name="Nguyen L.N."/>
            <person name="Nguyen T.N."/>
            <person name="Nguyen N.N."/>
            <person name="Obregon M.O."/>
            <person name="Okwuonu G.O."/>
            <person name="Ongeri F.O."/>
            <person name="Onwere C.O."/>
            <person name="Osifeso I.O."/>
            <person name="Parra A.P."/>
            <person name="Patil S.P."/>
            <person name="Perez A.P."/>
            <person name="Perez Y.P."/>
            <person name="Pham C.P."/>
            <person name="Pu L.-L.P."/>
            <person name="Puazo M.P."/>
            <person name="Quiroz J.Q."/>
            <person name="Rouhana J.R."/>
            <person name="Ruiz M.R."/>
            <person name="Ruiz S.-J.R."/>
            <person name="Saada N.S."/>
            <person name="Santibanez J.S."/>
            <person name="Scheel M.S."/>
            <person name="Schneider B.S."/>
            <person name="Simmons D.S."/>
            <person name="Sisson I.S."/>
            <person name="Tang L.-Y.T."/>
            <person name="Thornton R.T."/>
            <person name="Tisius J.T."/>
            <person name="Toledanes G.T."/>
            <person name="Trejos Z.T."/>
            <person name="Usmani K.U."/>
            <person name="Varghese R.V."/>
            <person name="Vattathil S.V."/>
            <person name="Vee V.V."/>
            <person name="Walker D.W."/>
            <person name="Weissenberger G.W."/>
            <person name="White C.W."/>
            <person name="Williams A.W."/>
            <person name="Woodworth J.W."/>
            <person name="Wright R.W."/>
            <person name="Zhu Y.Z."/>
            <person name="Han Y.H."/>
            <person name="Newsham I.N."/>
            <person name="Nazareth L.N."/>
            <person name="Worley K.W."/>
            <person name="Muzny D.M."/>
            <person name="Rogers J.R."/>
            <person name="Gibbs R.G."/>
        </authorList>
    </citation>
    <scope>NUCLEOTIDE SEQUENCE [LARGE SCALE GENOMIC DNA]</scope>
</reference>
<evidence type="ECO:0000256" key="3">
    <source>
        <dbReference type="ARBA" id="ARBA00022692"/>
    </source>
</evidence>
<protein>
    <submittedName>
        <fullName evidence="8">Membrane spanning 4-domains A12</fullName>
    </submittedName>
</protein>
<dbReference type="GO" id="GO:0005886">
    <property type="term" value="C:plasma membrane"/>
    <property type="evidence" value="ECO:0007669"/>
    <property type="project" value="TreeGrafter"/>
</dbReference>
<keyword evidence="5 7" id="KW-0472">Membrane</keyword>
<evidence type="ECO:0000313" key="9">
    <source>
        <dbReference type="Proteomes" id="UP000028761"/>
    </source>
</evidence>
<evidence type="ECO:0000256" key="6">
    <source>
        <dbReference type="SAM" id="MobiDB-lite"/>
    </source>
</evidence>
<dbReference type="GO" id="GO:0007166">
    <property type="term" value="P:cell surface receptor signaling pathway"/>
    <property type="evidence" value="ECO:0007669"/>
    <property type="project" value="TreeGrafter"/>
</dbReference>
<evidence type="ECO:0000256" key="5">
    <source>
        <dbReference type="ARBA" id="ARBA00023136"/>
    </source>
</evidence>
<dbReference type="InterPro" id="IPR007237">
    <property type="entry name" value="CD20-like"/>
</dbReference>
<evidence type="ECO:0000313" key="8">
    <source>
        <dbReference type="Ensembl" id="ENSPANP00000003558.3"/>
    </source>
</evidence>
<keyword evidence="9" id="KW-1185">Reference proteome</keyword>
<evidence type="ECO:0000256" key="1">
    <source>
        <dbReference type="ARBA" id="ARBA00004141"/>
    </source>
</evidence>
<dbReference type="Bgee" id="ENSPANG00000016979">
    <property type="expression patterns" value="Expressed in descending colon and 5 other cell types or tissues"/>
</dbReference>
<reference evidence="8" key="3">
    <citation type="submission" date="2025-09" db="UniProtKB">
        <authorList>
            <consortium name="Ensembl"/>
        </authorList>
    </citation>
    <scope>IDENTIFICATION</scope>
</reference>
<dbReference type="eggNOG" id="ENOG502S2RH">
    <property type="taxonomic scope" value="Eukaryota"/>
</dbReference>
<comment type="subcellular location">
    <subcellularLocation>
        <location evidence="1">Membrane</location>
        <topology evidence="1">Multi-pass membrane protein</topology>
    </subcellularLocation>
</comment>
<dbReference type="InterPro" id="IPR030417">
    <property type="entry name" value="MS4A"/>
</dbReference>
<feature type="region of interest" description="Disordered" evidence="6">
    <location>
        <begin position="249"/>
        <end position="269"/>
    </location>
</feature>
<proteinExistence type="inferred from homology"/>
<dbReference type="Proteomes" id="UP000028761">
    <property type="component" value="Chromosome 12"/>
</dbReference>
<dbReference type="Pfam" id="PF04103">
    <property type="entry name" value="CD20"/>
    <property type="match status" value="1"/>
</dbReference>
<dbReference type="GeneTree" id="ENSGT00940000162443"/>
<feature type="transmembrane region" description="Helical" evidence="7">
    <location>
        <begin position="202"/>
        <end position="225"/>
    </location>
</feature>
<sequence length="269" mass="28275">MVSSKPTSHAGVYETTPNPYYPPSSFTAPGSQQPPGSINLENQAQGAQSAQPYFITSPGTSAVSQPGQGNTQMINPSVGRAVINFKEEAKVLGVIQIMVGLMHLGFGIILCLTVFPYGRVLGFASTAVISGYPFWGGLSFIISGSLSVSASKELSSCLVKGSLGMNIVSSIFAFIGVILLVVDMCINGIPNQDYSAVLSGQGISAMLMIFSLLEVCTACVTAYFANQANTTTNMPVLVIPNMYENNPVTPASSSAPPRCNNYSTNVPRH</sequence>
<organism evidence="8 9">
    <name type="scientific">Papio anubis</name>
    <name type="common">Olive baboon</name>
    <dbReference type="NCBI Taxonomy" id="9555"/>
    <lineage>
        <taxon>Eukaryota</taxon>
        <taxon>Metazoa</taxon>
        <taxon>Chordata</taxon>
        <taxon>Craniata</taxon>
        <taxon>Vertebrata</taxon>
        <taxon>Euteleostomi</taxon>
        <taxon>Mammalia</taxon>
        <taxon>Eutheria</taxon>
        <taxon>Euarchontoglires</taxon>
        <taxon>Primates</taxon>
        <taxon>Haplorrhini</taxon>
        <taxon>Catarrhini</taxon>
        <taxon>Cercopithecidae</taxon>
        <taxon>Cercopithecinae</taxon>
        <taxon>Papio</taxon>
    </lineage>
</organism>
<feature type="compositionally biased region" description="Polar residues" evidence="6">
    <location>
        <begin position="24"/>
        <end position="40"/>
    </location>
</feature>
<dbReference type="AlphaFoldDB" id="A0A096MUP2"/>
<feature type="transmembrane region" description="Helical" evidence="7">
    <location>
        <begin position="91"/>
        <end position="115"/>
    </location>
</feature>
<feature type="transmembrane region" description="Helical" evidence="7">
    <location>
        <begin position="121"/>
        <end position="142"/>
    </location>
</feature>
<keyword evidence="3 7" id="KW-0812">Transmembrane</keyword>
<dbReference type="OMA" id="YWMVLSG"/>
<evidence type="ECO:0000256" key="2">
    <source>
        <dbReference type="ARBA" id="ARBA00009565"/>
    </source>
</evidence>
<evidence type="ECO:0000256" key="4">
    <source>
        <dbReference type="ARBA" id="ARBA00022989"/>
    </source>
</evidence>
<dbReference type="PANTHER" id="PTHR23320">
    <property type="entry name" value="MEMBRANE-SPANNING 4-DOMAINS SUBFAMILY A MS4A -RELATED"/>
    <property type="match status" value="1"/>
</dbReference>
<comment type="similarity">
    <text evidence="2">Belongs to the MS4A family.</text>
</comment>
<keyword evidence="4 7" id="KW-1133">Transmembrane helix</keyword>